<protein>
    <submittedName>
        <fullName evidence="1 2">Uncharacterized protein</fullName>
    </submittedName>
</protein>
<dbReference type="EMBL" id="ABEU02000019">
    <property type="protein sequence ID" value="PNR34507.1"/>
    <property type="molecule type" value="Genomic_DNA"/>
</dbReference>
<evidence type="ECO:0000313" key="2">
    <source>
        <dbReference type="EnsemblPlants" id="PAC:32939132.CDS.1"/>
    </source>
</evidence>
<gene>
    <name evidence="1" type="ORF">PHYPA_024324</name>
</gene>
<dbReference type="PaxDb" id="3218-PP1S170_68V6.1"/>
<dbReference type="EnsemblPlants" id="Pp3c19_19280V3.2">
    <property type="protein sequence ID" value="PAC:32939133.CDS.1"/>
    <property type="gene ID" value="Pp3c19_19280"/>
</dbReference>
<dbReference type="Proteomes" id="UP000006727">
    <property type="component" value="Chromosome 19"/>
</dbReference>
<evidence type="ECO:0000313" key="3">
    <source>
        <dbReference type="Proteomes" id="UP000006727"/>
    </source>
</evidence>
<dbReference type="AlphaFoldDB" id="A0A2K1IZ01"/>
<dbReference type="EnsemblPlants" id="Pp3c19_19280V3.1">
    <property type="protein sequence ID" value="PAC:32939132.CDS.1"/>
    <property type="gene ID" value="Pp3c19_19280"/>
</dbReference>
<dbReference type="Gramene" id="Pp3c19_19280V3.2">
    <property type="protein sequence ID" value="PAC:32939133.CDS.1"/>
    <property type="gene ID" value="Pp3c19_19280"/>
</dbReference>
<evidence type="ECO:0000313" key="1">
    <source>
        <dbReference type="EMBL" id="PNR34507.1"/>
    </source>
</evidence>
<proteinExistence type="predicted"/>
<accession>A0A2K1IZ01</accession>
<sequence>MAIVKTSLQRPHQEKGMTNSLYTASKGDVAFRAHLCARSCIHSPLLSCHFSLLFWSTWIKAM</sequence>
<reference evidence="2" key="3">
    <citation type="submission" date="2020-12" db="UniProtKB">
        <authorList>
            <consortium name="EnsemblPlants"/>
        </authorList>
    </citation>
    <scope>IDENTIFICATION</scope>
</reference>
<keyword evidence="3" id="KW-1185">Reference proteome</keyword>
<reference evidence="1 3" key="2">
    <citation type="journal article" date="2018" name="Plant J.">
        <title>The Physcomitrella patens chromosome-scale assembly reveals moss genome structure and evolution.</title>
        <authorList>
            <person name="Lang D."/>
            <person name="Ullrich K.K."/>
            <person name="Murat F."/>
            <person name="Fuchs J."/>
            <person name="Jenkins J."/>
            <person name="Haas F.B."/>
            <person name="Piednoel M."/>
            <person name="Gundlach H."/>
            <person name="Van Bel M."/>
            <person name="Meyberg R."/>
            <person name="Vives C."/>
            <person name="Morata J."/>
            <person name="Symeonidi A."/>
            <person name="Hiss M."/>
            <person name="Muchero W."/>
            <person name="Kamisugi Y."/>
            <person name="Saleh O."/>
            <person name="Blanc G."/>
            <person name="Decker E.L."/>
            <person name="van Gessel N."/>
            <person name="Grimwood J."/>
            <person name="Hayes R.D."/>
            <person name="Graham S.W."/>
            <person name="Gunter L.E."/>
            <person name="McDaniel S.F."/>
            <person name="Hoernstein S.N.W."/>
            <person name="Larsson A."/>
            <person name="Li F.W."/>
            <person name="Perroud P.F."/>
            <person name="Phillips J."/>
            <person name="Ranjan P."/>
            <person name="Rokshar D.S."/>
            <person name="Rothfels C.J."/>
            <person name="Schneider L."/>
            <person name="Shu S."/>
            <person name="Stevenson D.W."/>
            <person name="Thummler F."/>
            <person name="Tillich M."/>
            <person name="Villarreal Aguilar J.C."/>
            <person name="Widiez T."/>
            <person name="Wong G.K."/>
            <person name="Wymore A."/>
            <person name="Zhang Y."/>
            <person name="Zimmer A.D."/>
            <person name="Quatrano R.S."/>
            <person name="Mayer K.F.X."/>
            <person name="Goodstein D."/>
            <person name="Casacuberta J.M."/>
            <person name="Vandepoele K."/>
            <person name="Reski R."/>
            <person name="Cuming A.C."/>
            <person name="Tuskan G.A."/>
            <person name="Maumus F."/>
            <person name="Salse J."/>
            <person name="Schmutz J."/>
            <person name="Rensing S.A."/>
        </authorList>
    </citation>
    <scope>NUCLEOTIDE SEQUENCE [LARGE SCALE GENOMIC DNA]</scope>
    <source>
        <strain evidence="2 3">cv. Gransden 2004</strain>
    </source>
</reference>
<dbReference type="Gramene" id="Pp3c19_19280V3.1">
    <property type="protein sequence ID" value="PAC:32939132.CDS.1"/>
    <property type="gene ID" value="Pp3c19_19280"/>
</dbReference>
<organism evidence="1">
    <name type="scientific">Physcomitrium patens</name>
    <name type="common">Spreading-leaved earth moss</name>
    <name type="synonym">Physcomitrella patens</name>
    <dbReference type="NCBI Taxonomy" id="3218"/>
    <lineage>
        <taxon>Eukaryota</taxon>
        <taxon>Viridiplantae</taxon>
        <taxon>Streptophyta</taxon>
        <taxon>Embryophyta</taxon>
        <taxon>Bryophyta</taxon>
        <taxon>Bryophytina</taxon>
        <taxon>Bryopsida</taxon>
        <taxon>Funariidae</taxon>
        <taxon>Funariales</taxon>
        <taxon>Funariaceae</taxon>
        <taxon>Physcomitrium</taxon>
    </lineage>
</organism>
<name>A0A2K1IZ01_PHYPA</name>
<reference evidence="1 3" key="1">
    <citation type="journal article" date="2008" name="Science">
        <title>The Physcomitrella genome reveals evolutionary insights into the conquest of land by plants.</title>
        <authorList>
            <person name="Rensing S."/>
            <person name="Lang D."/>
            <person name="Zimmer A."/>
            <person name="Terry A."/>
            <person name="Salamov A."/>
            <person name="Shapiro H."/>
            <person name="Nishiyama T."/>
            <person name="Perroud P.-F."/>
            <person name="Lindquist E."/>
            <person name="Kamisugi Y."/>
            <person name="Tanahashi T."/>
            <person name="Sakakibara K."/>
            <person name="Fujita T."/>
            <person name="Oishi K."/>
            <person name="Shin-I T."/>
            <person name="Kuroki Y."/>
            <person name="Toyoda A."/>
            <person name="Suzuki Y."/>
            <person name="Hashimoto A."/>
            <person name="Yamaguchi K."/>
            <person name="Sugano A."/>
            <person name="Kohara Y."/>
            <person name="Fujiyama A."/>
            <person name="Anterola A."/>
            <person name="Aoki S."/>
            <person name="Ashton N."/>
            <person name="Barbazuk W.B."/>
            <person name="Barker E."/>
            <person name="Bennetzen J."/>
            <person name="Bezanilla M."/>
            <person name="Blankenship R."/>
            <person name="Cho S.H."/>
            <person name="Dutcher S."/>
            <person name="Estelle M."/>
            <person name="Fawcett J.A."/>
            <person name="Gundlach H."/>
            <person name="Hanada K."/>
            <person name="Heyl A."/>
            <person name="Hicks K.A."/>
            <person name="Hugh J."/>
            <person name="Lohr M."/>
            <person name="Mayer K."/>
            <person name="Melkozernov A."/>
            <person name="Murata T."/>
            <person name="Nelson D."/>
            <person name="Pils B."/>
            <person name="Prigge M."/>
            <person name="Reiss B."/>
            <person name="Renner T."/>
            <person name="Rombauts S."/>
            <person name="Rushton P."/>
            <person name="Sanderfoot A."/>
            <person name="Schween G."/>
            <person name="Shiu S.-H."/>
            <person name="Stueber K."/>
            <person name="Theodoulou F.L."/>
            <person name="Tu H."/>
            <person name="Van de Peer Y."/>
            <person name="Verrier P.J."/>
            <person name="Waters E."/>
            <person name="Wood A."/>
            <person name="Yang L."/>
            <person name="Cove D."/>
            <person name="Cuming A."/>
            <person name="Hasebe M."/>
            <person name="Lucas S."/>
            <person name="Mishler D.B."/>
            <person name="Reski R."/>
            <person name="Grigoriev I."/>
            <person name="Quatrano R.S."/>
            <person name="Boore J.L."/>
        </authorList>
    </citation>
    <scope>NUCLEOTIDE SEQUENCE [LARGE SCALE GENOMIC DNA]</scope>
    <source>
        <strain evidence="2 3">cv. Gransden 2004</strain>
    </source>
</reference>
<dbReference type="InParanoid" id="A0A2K1IZ01"/>